<evidence type="ECO:0000256" key="9">
    <source>
        <dbReference type="SAM" id="SignalP"/>
    </source>
</evidence>
<evidence type="ECO:0000256" key="2">
    <source>
        <dbReference type="ARBA" id="ARBA00022670"/>
    </source>
</evidence>
<evidence type="ECO:0000259" key="10">
    <source>
        <dbReference type="SMART" id="SM00235"/>
    </source>
</evidence>
<evidence type="ECO:0000256" key="6">
    <source>
        <dbReference type="ARBA" id="ARBA00023049"/>
    </source>
</evidence>
<feature type="domain" description="Peptidase metallopeptidase" evidence="10">
    <location>
        <begin position="121"/>
        <end position="263"/>
    </location>
</feature>
<dbReference type="SMART" id="SM00235">
    <property type="entry name" value="ZnMc"/>
    <property type="match status" value="1"/>
</dbReference>
<evidence type="ECO:0000256" key="7">
    <source>
        <dbReference type="PIRSR" id="PIRSR621190-1"/>
    </source>
</evidence>
<protein>
    <recommendedName>
        <fullName evidence="10">Peptidase metallopeptidase domain-containing protein</fullName>
    </recommendedName>
</protein>
<evidence type="ECO:0000256" key="8">
    <source>
        <dbReference type="PIRSR" id="PIRSR621190-2"/>
    </source>
</evidence>
<dbReference type="GO" id="GO:0030198">
    <property type="term" value="P:extracellular matrix organization"/>
    <property type="evidence" value="ECO:0007669"/>
    <property type="project" value="TreeGrafter"/>
</dbReference>
<feature type="binding site" evidence="8">
    <location>
        <position position="176"/>
    </location>
    <ligand>
        <name>Zn(2+)</name>
        <dbReference type="ChEBI" id="CHEBI:29105"/>
        <label>1</label>
    </ligand>
</feature>
<dbReference type="Proteomes" id="UP001324115">
    <property type="component" value="Unassembled WGS sequence"/>
</dbReference>
<evidence type="ECO:0000256" key="5">
    <source>
        <dbReference type="ARBA" id="ARBA00022833"/>
    </source>
</evidence>
<feature type="binding site" evidence="8">
    <location>
        <position position="189"/>
    </location>
    <ligand>
        <name>Zn(2+)</name>
        <dbReference type="ChEBI" id="CHEBI:29105"/>
        <label>1</label>
    </ligand>
</feature>
<dbReference type="GO" id="GO:0008270">
    <property type="term" value="F:zinc ion binding"/>
    <property type="evidence" value="ECO:0007669"/>
    <property type="project" value="InterPro"/>
</dbReference>
<feature type="signal peptide" evidence="9">
    <location>
        <begin position="1"/>
        <end position="23"/>
    </location>
</feature>
<keyword evidence="2" id="KW-0645">Protease</keyword>
<feature type="binding site" evidence="8">
    <location>
        <position position="174"/>
    </location>
    <ligand>
        <name>Zn(2+)</name>
        <dbReference type="ChEBI" id="CHEBI:29105"/>
        <label>1</label>
    </ligand>
</feature>
<dbReference type="InterPro" id="IPR001818">
    <property type="entry name" value="Pept_M10_metallopeptidase"/>
</dbReference>
<name>A0AAN7ED43_QUERU</name>
<dbReference type="Pfam" id="PF01471">
    <property type="entry name" value="PG_binding_1"/>
    <property type="match status" value="1"/>
</dbReference>
<feature type="binding site" evidence="8">
    <location>
        <position position="218"/>
    </location>
    <ligand>
        <name>Zn(2+)</name>
        <dbReference type="ChEBI" id="CHEBI:29105"/>
        <label>2</label>
        <note>catalytic</note>
    </ligand>
</feature>
<feature type="binding site" evidence="8">
    <location>
        <position position="236"/>
    </location>
    <ligand>
        <name>Zn(2+)</name>
        <dbReference type="ChEBI" id="CHEBI:29105"/>
        <label>2</label>
        <note>catalytic</note>
    </ligand>
</feature>
<feature type="chain" id="PRO_5042922114" description="Peptidase metallopeptidase domain-containing protein" evidence="9">
    <location>
        <begin position="24"/>
        <end position="264"/>
    </location>
</feature>
<feature type="binding site" evidence="8">
    <location>
        <position position="181"/>
    </location>
    <ligand>
        <name>Ca(2+)</name>
        <dbReference type="ChEBI" id="CHEBI:29108"/>
        <label>3</label>
    </ligand>
</feature>
<dbReference type="PANTHER" id="PTHR10201">
    <property type="entry name" value="MATRIX METALLOPROTEINASE"/>
    <property type="match status" value="1"/>
</dbReference>
<keyword evidence="9" id="KW-0732">Signal</keyword>
<dbReference type="SUPFAM" id="SSF55486">
    <property type="entry name" value="Metalloproteases ('zincins'), catalytic domain"/>
    <property type="match status" value="1"/>
</dbReference>
<dbReference type="InterPro" id="IPR006026">
    <property type="entry name" value="Peptidase_Metallo"/>
</dbReference>
<evidence type="ECO:0000313" key="11">
    <source>
        <dbReference type="EMBL" id="KAK4568304.1"/>
    </source>
</evidence>
<keyword evidence="3 8" id="KW-0479">Metal-binding</keyword>
<organism evidence="11 12">
    <name type="scientific">Quercus rubra</name>
    <name type="common">Northern red oak</name>
    <name type="synonym">Quercus borealis</name>
    <dbReference type="NCBI Taxonomy" id="3512"/>
    <lineage>
        <taxon>Eukaryota</taxon>
        <taxon>Viridiplantae</taxon>
        <taxon>Streptophyta</taxon>
        <taxon>Embryophyta</taxon>
        <taxon>Tracheophyta</taxon>
        <taxon>Spermatophyta</taxon>
        <taxon>Magnoliopsida</taxon>
        <taxon>eudicotyledons</taxon>
        <taxon>Gunneridae</taxon>
        <taxon>Pentapetalae</taxon>
        <taxon>rosids</taxon>
        <taxon>fabids</taxon>
        <taxon>Fagales</taxon>
        <taxon>Fagaceae</taxon>
        <taxon>Quercus</taxon>
    </lineage>
</organism>
<dbReference type="GO" id="GO:0006508">
    <property type="term" value="P:proteolysis"/>
    <property type="evidence" value="ECO:0007669"/>
    <property type="project" value="UniProtKB-KW"/>
</dbReference>
<dbReference type="InterPro" id="IPR024079">
    <property type="entry name" value="MetalloPept_cat_dom_sf"/>
</dbReference>
<keyword evidence="8" id="KW-0106">Calcium</keyword>
<comment type="caution">
    <text evidence="11">The sequence shown here is derived from an EMBL/GenBank/DDBJ whole genome shotgun (WGS) entry which is preliminary data.</text>
</comment>
<feature type="binding site" evidence="8">
    <location>
        <position position="199"/>
    </location>
    <ligand>
        <name>Zn(2+)</name>
        <dbReference type="ChEBI" id="CHEBI:29105"/>
        <label>1</label>
    </ligand>
</feature>
<dbReference type="SUPFAM" id="SSF47090">
    <property type="entry name" value="PGBD-like"/>
    <property type="match status" value="1"/>
</dbReference>
<keyword evidence="6" id="KW-0482">Metalloprotease</keyword>
<evidence type="ECO:0000256" key="3">
    <source>
        <dbReference type="ARBA" id="ARBA00022723"/>
    </source>
</evidence>
<proteinExistence type="inferred from homology"/>
<dbReference type="PANTHER" id="PTHR10201:SF268">
    <property type="entry name" value="PEPTIDASE METALLOPEPTIDASE DOMAIN-CONTAINING PROTEIN"/>
    <property type="match status" value="1"/>
</dbReference>
<feature type="binding site" evidence="8">
    <location>
        <position position="164"/>
    </location>
    <ligand>
        <name>Ca(2+)</name>
        <dbReference type="ChEBI" id="CHEBI:29108"/>
        <label>2</label>
    </ligand>
</feature>
<dbReference type="CDD" id="cd04278">
    <property type="entry name" value="ZnMc_MMP"/>
    <property type="match status" value="1"/>
</dbReference>
<feature type="binding site" evidence="8">
    <location>
        <position position="228"/>
    </location>
    <ligand>
        <name>Zn(2+)</name>
        <dbReference type="ChEBI" id="CHEBI:29105"/>
        <label>2</label>
        <note>catalytic</note>
    </ligand>
</feature>
<evidence type="ECO:0000256" key="4">
    <source>
        <dbReference type="ARBA" id="ARBA00022801"/>
    </source>
</evidence>
<keyword evidence="4" id="KW-0378">Hydrolase</keyword>
<dbReference type="InterPro" id="IPR033739">
    <property type="entry name" value="M10A_MMP"/>
</dbReference>
<dbReference type="GO" id="GO:0004222">
    <property type="term" value="F:metalloendopeptidase activity"/>
    <property type="evidence" value="ECO:0007669"/>
    <property type="project" value="InterPro"/>
</dbReference>
<comment type="cofactor">
    <cofactor evidence="8">
        <name>Zn(2+)</name>
        <dbReference type="ChEBI" id="CHEBI:29105"/>
    </cofactor>
    <text evidence="8">Binds 2 Zn(2+) ions per subunit.</text>
</comment>
<keyword evidence="5 8" id="KW-0862">Zinc</keyword>
<keyword evidence="12" id="KW-1185">Reference proteome</keyword>
<evidence type="ECO:0000256" key="1">
    <source>
        <dbReference type="ARBA" id="ARBA00009614"/>
    </source>
</evidence>
<feature type="active site" evidence="7">
    <location>
        <position position="219"/>
    </location>
</feature>
<dbReference type="EMBL" id="JAXUIC010000010">
    <property type="protein sequence ID" value="KAK4568304.1"/>
    <property type="molecule type" value="Genomic_DNA"/>
</dbReference>
<dbReference type="Gene3D" id="3.40.390.10">
    <property type="entry name" value="Collagenase (Catalytic Domain)"/>
    <property type="match status" value="1"/>
</dbReference>
<dbReference type="InterPro" id="IPR036365">
    <property type="entry name" value="PGBD-like_sf"/>
</dbReference>
<dbReference type="GO" id="GO:0030574">
    <property type="term" value="P:collagen catabolic process"/>
    <property type="evidence" value="ECO:0007669"/>
    <property type="project" value="TreeGrafter"/>
</dbReference>
<dbReference type="GO" id="GO:0031012">
    <property type="term" value="C:extracellular matrix"/>
    <property type="evidence" value="ECO:0007669"/>
    <property type="project" value="InterPro"/>
</dbReference>
<comment type="similarity">
    <text evidence="1">Belongs to the peptidase M10A family. Matrix metalloproteinases (MMPs) subfamily.</text>
</comment>
<feature type="binding site" evidence="8">
    <location>
        <position position="182"/>
    </location>
    <ligand>
        <name>Ca(2+)</name>
        <dbReference type="ChEBI" id="CHEBI:29108"/>
        <label>3</label>
    </ligand>
</feature>
<comment type="cofactor">
    <cofactor evidence="8">
        <name>Ca(2+)</name>
        <dbReference type="ChEBI" id="CHEBI:29108"/>
    </cofactor>
    <text evidence="8">Can bind about 5 Ca(2+) ions per subunit.</text>
</comment>
<reference evidence="11 12" key="1">
    <citation type="journal article" date="2023" name="G3 (Bethesda)">
        <title>A haplotype-resolved chromosome-scale genome for Quercus rubra L. provides insights into the genetics of adaptive traits for red oak species.</title>
        <authorList>
            <person name="Kapoor B."/>
            <person name="Jenkins J."/>
            <person name="Schmutz J."/>
            <person name="Zhebentyayeva T."/>
            <person name="Kuelheim C."/>
            <person name="Coggeshall M."/>
            <person name="Heim C."/>
            <person name="Lasky J.R."/>
            <person name="Leites L."/>
            <person name="Islam-Faridi N."/>
            <person name="Romero-Severson J."/>
            <person name="DeLeo V.L."/>
            <person name="Lucas S.M."/>
            <person name="Lazic D."/>
            <person name="Gailing O."/>
            <person name="Carlson J."/>
            <person name="Staton M."/>
        </authorList>
    </citation>
    <scope>NUCLEOTIDE SEQUENCE [LARGE SCALE GENOMIC DNA]</scope>
    <source>
        <strain evidence="11">Pseudo-F2</strain>
    </source>
</reference>
<dbReference type="InterPro" id="IPR002477">
    <property type="entry name" value="Peptidoglycan-bd-like"/>
</dbReference>
<feature type="binding site" evidence="8">
    <location>
        <position position="204"/>
    </location>
    <ligand>
        <name>Ca(2+)</name>
        <dbReference type="ChEBI" id="CHEBI:29108"/>
        <label>3</label>
    </ligand>
</feature>
<dbReference type="Pfam" id="PF00413">
    <property type="entry name" value="Peptidase_M10"/>
    <property type="match status" value="1"/>
</dbReference>
<sequence length="264" mass="30123">MATNLFPFLSIILLLLVIQPIRGHFFKSLQHLEGSHKGQTVKGLHEIKHYLSAFGYLKLNHSIDKDEFDEHLERAIKSFQKNFNLNVTGRLNSSTLNEMMTPRCGVTDDDNMSPNYAFFNGKPKWDKNYLTYTFDSSVTPKGFEEWLKWTQFTFAEARQGSKSDIVIGYYRGWHGDDQPFDGPGKVLAHSFPPTMGKMHFDADENWSIDKPNVSMATHEIGHILGLQHSTDVNAIMYPFLNFGMTKRELSHDDIDGVLALYGTP</sequence>
<feature type="binding site" evidence="8">
    <location>
        <position position="204"/>
    </location>
    <ligand>
        <name>Ca(2+)</name>
        <dbReference type="ChEBI" id="CHEBI:29108"/>
        <label>1</label>
    </ligand>
</feature>
<dbReference type="AlphaFoldDB" id="A0AAN7ED43"/>
<dbReference type="InterPro" id="IPR021190">
    <property type="entry name" value="Pept_M10A"/>
</dbReference>
<accession>A0AAN7ED43</accession>
<gene>
    <name evidence="11" type="ORF">RGQ29_003903</name>
</gene>
<feature type="binding site" description="in inhibited form" evidence="8">
    <location>
        <position position="104"/>
    </location>
    <ligand>
        <name>Zn(2+)</name>
        <dbReference type="ChEBI" id="CHEBI:29105"/>
        <label>2</label>
        <note>catalytic</note>
    </ligand>
</feature>
<evidence type="ECO:0000313" key="12">
    <source>
        <dbReference type="Proteomes" id="UP001324115"/>
    </source>
</evidence>
<feature type="binding site" evidence="8">
    <location>
        <position position="222"/>
    </location>
    <ligand>
        <name>Zn(2+)</name>
        <dbReference type="ChEBI" id="CHEBI:29105"/>
        <label>2</label>
        <note>catalytic</note>
    </ligand>
</feature>
<feature type="binding site" evidence="8">
    <location>
        <position position="201"/>
    </location>
    <ligand>
        <name>Ca(2+)</name>
        <dbReference type="ChEBI" id="CHEBI:29108"/>
        <label>3</label>
    </ligand>
</feature>
<dbReference type="PRINTS" id="PR00138">
    <property type="entry name" value="MATRIXIN"/>
</dbReference>